<feature type="region of interest" description="Disordered" evidence="1">
    <location>
        <begin position="1"/>
        <end position="31"/>
    </location>
</feature>
<evidence type="ECO:0000313" key="3">
    <source>
        <dbReference type="EMBL" id="CUQ44538.1"/>
    </source>
</evidence>
<evidence type="ECO:0000313" key="4">
    <source>
        <dbReference type="Proteomes" id="UP000095541"/>
    </source>
</evidence>
<feature type="compositionally biased region" description="Basic and acidic residues" evidence="1">
    <location>
        <begin position="8"/>
        <end position="24"/>
    </location>
</feature>
<organism evidence="2 4">
    <name type="scientific">Bacteroides thetaiotaomicron</name>
    <dbReference type="NCBI Taxonomy" id="818"/>
    <lineage>
        <taxon>Bacteria</taxon>
        <taxon>Pseudomonadati</taxon>
        <taxon>Bacteroidota</taxon>
        <taxon>Bacteroidia</taxon>
        <taxon>Bacteroidales</taxon>
        <taxon>Bacteroidaceae</taxon>
        <taxon>Bacteroides</taxon>
    </lineage>
</organism>
<dbReference type="EMBL" id="CZBI01000005">
    <property type="protein sequence ID" value="CUQ29305.1"/>
    <property type="molecule type" value="Genomic_DNA"/>
</dbReference>
<sequence length="31" mass="3682">MNELTDTLAKRIYRDPHRPKESERAISNARL</sequence>
<dbReference type="AlphaFoldDB" id="A0A174VBA1"/>
<gene>
    <name evidence="2" type="ORF">ERS852557_03368</name>
    <name evidence="3" type="ORF">ERS852557_04561</name>
</gene>
<dbReference type="EMBL" id="CZBI01000009">
    <property type="protein sequence ID" value="CUQ44538.1"/>
    <property type="molecule type" value="Genomic_DNA"/>
</dbReference>
<evidence type="ECO:0000313" key="2">
    <source>
        <dbReference type="EMBL" id="CUQ29305.1"/>
    </source>
</evidence>
<reference evidence="2 4" key="1">
    <citation type="submission" date="2015-09" db="EMBL/GenBank/DDBJ databases">
        <authorList>
            <consortium name="Pathogen Informatics"/>
        </authorList>
    </citation>
    <scope>NUCLEOTIDE SEQUENCE [LARGE SCALE GENOMIC DNA]</scope>
    <source>
        <strain evidence="2 4">2789STDY5834945</strain>
    </source>
</reference>
<protein>
    <submittedName>
        <fullName evidence="2">Uncharacterized protein</fullName>
    </submittedName>
</protein>
<name>A0A174VBA1_BACT4</name>
<evidence type="ECO:0000256" key="1">
    <source>
        <dbReference type="SAM" id="MobiDB-lite"/>
    </source>
</evidence>
<dbReference type="Proteomes" id="UP000095541">
    <property type="component" value="Unassembled WGS sequence"/>
</dbReference>
<accession>A0A174VBA1</accession>
<proteinExistence type="predicted"/>